<reference evidence="2" key="1">
    <citation type="journal article" date="2019" name="Int. J. Syst. Evol. Microbiol.">
        <title>The Global Catalogue of Microorganisms (GCM) 10K type strain sequencing project: providing services to taxonomists for standard genome sequencing and annotation.</title>
        <authorList>
            <consortium name="The Broad Institute Genomics Platform"/>
            <consortium name="The Broad Institute Genome Sequencing Center for Infectious Disease"/>
            <person name="Wu L."/>
            <person name="Ma J."/>
        </authorList>
    </citation>
    <scope>NUCLEOTIDE SEQUENCE [LARGE SCALE GENOMIC DNA]</scope>
    <source>
        <strain evidence="2">JCM 17441</strain>
    </source>
</reference>
<keyword evidence="2" id="KW-1185">Reference proteome</keyword>
<dbReference type="EMBL" id="BAABAT010000054">
    <property type="protein sequence ID" value="GAA4262710.1"/>
    <property type="molecule type" value="Genomic_DNA"/>
</dbReference>
<sequence>MREVVAHLTLQQMRLGELLDGLPTMLRAGRDLDRGIRDLAARRAARSTDAQLLELLRASIDSRRTNPSVTAMESLTDTMVHAQDIAIPLGRDLPMPPDAAAAAATRMWTMRWPRPFPIKRTLSGFGLRAADAEWRAGEGPAVEGPMSALLMLSTGRLIALDRLSGPGLPSLSSAVGR</sequence>
<comment type="caution">
    <text evidence="1">The sequence shown here is derived from an EMBL/GenBank/DDBJ whole genome shotgun (WGS) entry which is preliminary data.</text>
</comment>
<dbReference type="SUPFAM" id="SSF109854">
    <property type="entry name" value="DinB/YfiT-like putative metalloenzymes"/>
    <property type="match status" value="1"/>
</dbReference>
<evidence type="ECO:0008006" key="3">
    <source>
        <dbReference type="Google" id="ProtNLM"/>
    </source>
</evidence>
<proteinExistence type="predicted"/>
<dbReference type="NCBIfam" id="TIGR03083">
    <property type="entry name" value="maleylpyruvate isomerase family mycothiol-dependent enzyme"/>
    <property type="match status" value="1"/>
</dbReference>
<name>A0ABP8DRS9_9ACTN</name>
<evidence type="ECO:0000313" key="1">
    <source>
        <dbReference type="EMBL" id="GAA4262710.1"/>
    </source>
</evidence>
<evidence type="ECO:0000313" key="2">
    <source>
        <dbReference type="Proteomes" id="UP001500620"/>
    </source>
</evidence>
<protein>
    <recommendedName>
        <fullName evidence="3">Mycothiol-dependent maleylpyruvate isomerase metal-binding domain-containing protein</fullName>
    </recommendedName>
</protein>
<dbReference type="Proteomes" id="UP001500620">
    <property type="component" value="Unassembled WGS sequence"/>
</dbReference>
<organism evidence="1 2">
    <name type="scientific">Dactylosporangium darangshiense</name>
    <dbReference type="NCBI Taxonomy" id="579108"/>
    <lineage>
        <taxon>Bacteria</taxon>
        <taxon>Bacillati</taxon>
        <taxon>Actinomycetota</taxon>
        <taxon>Actinomycetes</taxon>
        <taxon>Micromonosporales</taxon>
        <taxon>Micromonosporaceae</taxon>
        <taxon>Dactylosporangium</taxon>
    </lineage>
</organism>
<gene>
    <name evidence="1" type="ORF">GCM10022255_100670</name>
</gene>
<dbReference type="InterPro" id="IPR034660">
    <property type="entry name" value="DinB/YfiT-like"/>
</dbReference>
<dbReference type="InterPro" id="IPR017517">
    <property type="entry name" value="Maleyloyr_isom"/>
</dbReference>
<accession>A0ABP8DRS9</accession>